<proteinExistence type="inferred from homology"/>
<dbReference type="EMBL" id="BAAAYK010000038">
    <property type="protein sequence ID" value="GAA3360047.1"/>
    <property type="molecule type" value="Genomic_DNA"/>
</dbReference>
<name>A0ABP6RRJ1_9PSEU</name>
<comment type="caution">
    <text evidence="4">The sequence shown here is derived from an EMBL/GenBank/DDBJ whole genome shotgun (WGS) entry which is preliminary data.</text>
</comment>
<evidence type="ECO:0000256" key="2">
    <source>
        <dbReference type="ARBA" id="ARBA00023002"/>
    </source>
</evidence>
<evidence type="ECO:0000313" key="4">
    <source>
        <dbReference type="EMBL" id="GAA3360047.1"/>
    </source>
</evidence>
<evidence type="ECO:0000256" key="1">
    <source>
        <dbReference type="ARBA" id="ARBA00008898"/>
    </source>
</evidence>
<keyword evidence="2" id="KW-0560">Oxidoreductase</keyword>
<dbReference type="Gene3D" id="2.30.110.10">
    <property type="entry name" value="Electron Transport, Fmn-binding Protein, Chain A"/>
    <property type="match status" value="1"/>
</dbReference>
<dbReference type="PANTHER" id="PTHR30466:SF11">
    <property type="entry name" value="FLAVIN-DEPENDENT MONOOXYGENASE, REDUCTASE SUBUNIT HSAB"/>
    <property type="match status" value="1"/>
</dbReference>
<evidence type="ECO:0000259" key="3">
    <source>
        <dbReference type="SMART" id="SM00903"/>
    </source>
</evidence>
<comment type="similarity">
    <text evidence="1">Belongs to the non-flavoprotein flavin reductase family.</text>
</comment>
<dbReference type="SMART" id="SM00903">
    <property type="entry name" value="Flavin_Reduct"/>
    <property type="match status" value="1"/>
</dbReference>
<dbReference type="InterPro" id="IPR002563">
    <property type="entry name" value="Flavin_Rdtase-like_dom"/>
</dbReference>
<reference evidence="5" key="1">
    <citation type="journal article" date="2019" name="Int. J. Syst. Evol. Microbiol.">
        <title>The Global Catalogue of Microorganisms (GCM) 10K type strain sequencing project: providing services to taxonomists for standard genome sequencing and annotation.</title>
        <authorList>
            <consortium name="The Broad Institute Genomics Platform"/>
            <consortium name="The Broad Institute Genome Sequencing Center for Infectious Disease"/>
            <person name="Wu L."/>
            <person name="Ma J."/>
        </authorList>
    </citation>
    <scope>NUCLEOTIDE SEQUENCE [LARGE SCALE GENOMIC DNA]</scope>
    <source>
        <strain evidence="5">JCM 9687</strain>
    </source>
</reference>
<sequence length="168" mass="18054">MTTSTSIIEPRQFRDVMGHLPTGVVVVAGRDHERGTPAGLVVGTFQSLSLDPPLVCFSVATSSRSWPKIRPSGFFSASVLTDGQDAVCRAMSGKQEDKFAEVDWHESADGCPQIIGAHAWIDCRTVQELEGGDHLIVIGEVRGMATGSGDPLVFHRGRLGGYREPLHA</sequence>
<evidence type="ECO:0000313" key="5">
    <source>
        <dbReference type="Proteomes" id="UP001500483"/>
    </source>
</evidence>
<dbReference type="Proteomes" id="UP001500483">
    <property type="component" value="Unassembled WGS sequence"/>
</dbReference>
<dbReference type="PANTHER" id="PTHR30466">
    <property type="entry name" value="FLAVIN REDUCTASE"/>
    <property type="match status" value="1"/>
</dbReference>
<dbReference type="InterPro" id="IPR012349">
    <property type="entry name" value="Split_barrel_FMN-bd"/>
</dbReference>
<protein>
    <submittedName>
        <fullName evidence="4">Flavin reductase family protein</fullName>
    </submittedName>
</protein>
<accession>A0ABP6RRJ1</accession>
<gene>
    <name evidence="4" type="ORF">GCM10020366_38480</name>
</gene>
<feature type="domain" description="Flavin reductase like" evidence="3">
    <location>
        <begin position="17"/>
        <end position="161"/>
    </location>
</feature>
<dbReference type="SUPFAM" id="SSF50475">
    <property type="entry name" value="FMN-binding split barrel"/>
    <property type="match status" value="1"/>
</dbReference>
<keyword evidence="5" id="KW-1185">Reference proteome</keyword>
<dbReference type="Pfam" id="PF01613">
    <property type="entry name" value="Flavin_Reduct"/>
    <property type="match status" value="1"/>
</dbReference>
<organism evidence="4 5">
    <name type="scientific">Saccharopolyspora gregorii</name>
    <dbReference type="NCBI Taxonomy" id="33914"/>
    <lineage>
        <taxon>Bacteria</taxon>
        <taxon>Bacillati</taxon>
        <taxon>Actinomycetota</taxon>
        <taxon>Actinomycetes</taxon>
        <taxon>Pseudonocardiales</taxon>
        <taxon>Pseudonocardiaceae</taxon>
        <taxon>Saccharopolyspora</taxon>
    </lineage>
</organism>
<dbReference type="RefSeq" id="WP_224957475.1">
    <property type="nucleotide sequence ID" value="NZ_BAAAYK010000038.1"/>
</dbReference>
<dbReference type="InterPro" id="IPR050268">
    <property type="entry name" value="NADH-dep_flavin_reductase"/>
</dbReference>